<keyword evidence="2" id="KW-1185">Reference proteome</keyword>
<accession>A0A6N7VTQ5</accession>
<dbReference type="AlphaFoldDB" id="A0A6N7VTQ5"/>
<name>A0A6N7VTQ5_9FIRM</name>
<protein>
    <recommendedName>
        <fullName evidence="3">Restriction endonuclease type IV Mrr domain-containing protein</fullName>
    </recommendedName>
</protein>
<evidence type="ECO:0000313" key="1">
    <source>
        <dbReference type="EMBL" id="MSS78242.1"/>
    </source>
</evidence>
<sequence length="310" mass="36835">MELTDKFEKDKCRKPVEYSLIHKEIPLKMTDDMVNAIAYLLWYVPDISSIQSKSNELVSNMEYDLYTFIEIMNYMELRDEDCLFTDKIDEDLANEYRKRICINTQKIILTQSDNETKTESMLRHIRNAIAHGSFTIVNDLMIGFDEKIIGKDEIQTTAIFKIKPKNLLRALREINEDLTNEKLISKALRNSSYWVEPYQEDYERSNKFDLFAKKKNKKYAIEIRNYKRQRDIDKGFANKLADDIKNIRDDDIRPVLVINSSFLKDESKNELIFRNVLILDVKNIKKMLNGRDMIREIELVQDQYINRNKN</sequence>
<dbReference type="Proteomes" id="UP000441925">
    <property type="component" value="Unassembled WGS sequence"/>
</dbReference>
<evidence type="ECO:0008006" key="3">
    <source>
        <dbReference type="Google" id="ProtNLM"/>
    </source>
</evidence>
<evidence type="ECO:0000313" key="2">
    <source>
        <dbReference type="Proteomes" id="UP000441925"/>
    </source>
</evidence>
<comment type="caution">
    <text evidence="1">The sequence shown here is derived from an EMBL/GenBank/DDBJ whole genome shotgun (WGS) entry which is preliminary data.</text>
</comment>
<dbReference type="RefSeq" id="WP_154541156.1">
    <property type="nucleotide sequence ID" value="NZ_JAXDSU010000005.1"/>
</dbReference>
<reference evidence="1 2" key="1">
    <citation type="submission" date="2019-08" db="EMBL/GenBank/DDBJ databases">
        <title>In-depth cultivation of the pig gut microbiome towards novel bacterial diversity and tailored functional studies.</title>
        <authorList>
            <person name="Wylensek D."/>
            <person name="Hitch T.C.A."/>
            <person name="Clavel T."/>
        </authorList>
    </citation>
    <scope>NUCLEOTIDE SEQUENCE [LARGE SCALE GENOMIC DNA]</scope>
    <source>
        <strain evidence="1 2">WCA-380-WT-2B</strain>
    </source>
</reference>
<gene>
    <name evidence="1" type="ORF">FYJ26_07485</name>
</gene>
<proteinExistence type="predicted"/>
<organism evidence="1 2">
    <name type="scientific">Anaerococcus porci</name>
    <dbReference type="NCBI Taxonomy" id="2652269"/>
    <lineage>
        <taxon>Bacteria</taxon>
        <taxon>Bacillati</taxon>
        <taxon>Bacillota</taxon>
        <taxon>Tissierellia</taxon>
        <taxon>Tissierellales</taxon>
        <taxon>Peptoniphilaceae</taxon>
        <taxon>Anaerococcus</taxon>
    </lineage>
</organism>
<dbReference type="EMBL" id="VULQ01000008">
    <property type="protein sequence ID" value="MSS78242.1"/>
    <property type="molecule type" value="Genomic_DNA"/>
</dbReference>